<proteinExistence type="predicted"/>
<evidence type="ECO:0000256" key="1">
    <source>
        <dbReference type="SAM" id="Phobius"/>
    </source>
</evidence>
<keyword evidence="1" id="KW-0472">Membrane</keyword>
<organism evidence="2 3">
    <name type="scientific">Leucobacter muris</name>
    <dbReference type="NCBI Taxonomy" id="1935379"/>
    <lineage>
        <taxon>Bacteria</taxon>
        <taxon>Bacillati</taxon>
        <taxon>Actinomycetota</taxon>
        <taxon>Actinomycetes</taxon>
        <taxon>Micrococcales</taxon>
        <taxon>Microbacteriaceae</taxon>
        <taxon>Leucobacter</taxon>
    </lineage>
</organism>
<evidence type="ECO:0000313" key="3">
    <source>
        <dbReference type="Proteomes" id="UP000285768"/>
    </source>
</evidence>
<feature type="transmembrane region" description="Helical" evidence="1">
    <location>
        <begin position="20"/>
        <end position="39"/>
    </location>
</feature>
<dbReference type="NCBIfam" id="NF041390">
    <property type="entry name" value="TadE_Rv3655c"/>
    <property type="match status" value="1"/>
</dbReference>
<protein>
    <submittedName>
        <fullName evidence="2">Pilus assembly protein</fullName>
    </submittedName>
</protein>
<keyword evidence="1" id="KW-0812">Transmembrane</keyword>
<reference evidence="2 3" key="1">
    <citation type="submission" date="2019-01" db="EMBL/GenBank/DDBJ databases">
        <title>Leucobacter muris sp. nov. isolated from the nose of a laboratory mouse.</title>
        <authorList>
            <person name="Benga L."/>
            <person name="Sproeer C."/>
            <person name="Schumann P."/>
            <person name="Verbarg S."/>
            <person name="Bunk B."/>
            <person name="Engelhardt E."/>
            <person name="Benten P.M."/>
            <person name="Sager M."/>
        </authorList>
    </citation>
    <scope>NUCLEOTIDE SEQUENCE [LARGE SCALE GENOMIC DNA]</scope>
    <source>
        <strain evidence="2 3">DSM 101948</strain>
    </source>
</reference>
<accession>A0ABX5QJP7</accession>
<gene>
    <name evidence="2" type="ORF">Leucomu_11870</name>
</gene>
<dbReference type="Proteomes" id="UP000285768">
    <property type="component" value="Chromosome"/>
</dbReference>
<keyword evidence="3" id="KW-1185">Reference proteome</keyword>
<sequence>MLASLRGDERGTVTAEFAVVMPAVLVVLGLAIGGIFIAAHRITLVTLAAEVARLEARGDMDRARARLDDAAAGVSVRRERTGPLHCVTLGAHPGGGMLSAIGIESRACAAVSGEHEGTP</sequence>
<dbReference type="InterPro" id="IPR049790">
    <property type="entry name" value="Rv3655c/TadE"/>
</dbReference>
<keyword evidence="1" id="KW-1133">Transmembrane helix</keyword>
<name>A0ABX5QJP7_9MICO</name>
<evidence type="ECO:0000313" key="2">
    <source>
        <dbReference type="EMBL" id="QAB19265.1"/>
    </source>
</evidence>
<dbReference type="EMBL" id="CP035037">
    <property type="protein sequence ID" value="QAB19265.1"/>
    <property type="molecule type" value="Genomic_DNA"/>
</dbReference>